<evidence type="ECO:0008006" key="4">
    <source>
        <dbReference type="Google" id="ProtNLM"/>
    </source>
</evidence>
<accession>A0AAC9Z3L8</accession>
<name>A0AAC9Z3L8_9FLAO</name>
<proteinExistence type="predicted"/>
<dbReference type="Proteomes" id="UP000243753">
    <property type="component" value="Chromosome"/>
</dbReference>
<evidence type="ECO:0000313" key="3">
    <source>
        <dbReference type="Proteomes" id="UP000243753"/>
    </source>
</evidence>
<organism evidence="2 3">
    <name type="scientific">Capnocytophaga canimorsus</name>
    <dbReference type="NCBI Taxonomy" id="28188"/>
    <lineage>
        <taxon>Bacteria</taxon>
        <taxon>Pseudomonadati</taxon>
        <taxon>Bacteroidota</taxon>
        <taxon>Flavobacteriia</taxon>
        <taxon>Flavobacteriales</taxon>
        <taxon>Flavobacteriaceae</taxon>
        <taxon>Capnocytophaga</taxon>
    </lineage>
</organism>
<protein>
    <recommendedName>
        <fullName evidence="4">CobQ/CobB/MinD/ParA nucleotide binding domain-containing protein</fullName>
    </recommendedName>
</protein>
<evidence type="ECO:0000313" key="2">
    <source>
        <dbReference type="EMBL" id="ATA93720.1"/>
    </source>
</evidence>
<feature type="transmembrane region" description="Helical" evidence="1">
    <location>
        <begin position="52"/>
        <end position="70"/>
    </location>
</feature>
<dbReference type="Gene3D" id="3.40.50.300">
    <property type="entry name" value="P-loop containing nucleotide triphosphate hydrolases"/>
    <property type="match status" value="1"/>
</dbReference>
<dbReference type="EMBL" id="CP022389">
    <property type="protein sequence ID" value="ATA93720.1"/>
    <property type="molecule type" value="Genomic_DNA"/>
</dbReference>
<dbReference type="SUPFAM" id="SSF52540">
    <property type="entry name" value="P-loop containing nucleoside triphosphate hydrolases"/>
    <property type="match status" value="1"/>
</dbReference>
<reference evidence="3" key="1">
    <citation type="submission" date="2017-06" db="EMBL/GenBank/DDBJ databases">
        <title>Capnocytophaga spp. assemblies.</title>
        <authorList>
            <person name="Gulvik C.A."/>
        </authorList>
    </citation>
    <scope>NUCLEOTIDE SEQUENCE [LARGE SCALE GENOMIC DNA]</scope>
    <source>
        <strain evidence="3">H3936</strain>
    </source>
</reference>
<gene>
    <name evidence="2" type="ORF">CGC54_04890</name>
</gene>
<sequence>MKTKNTKFVSFSTQKGGVGKTTFTILLASLLHYRMGYNVASQVRRLFSSNTIAFLSLFHICSSISSPIFLR</sequence>
<dbReference type="InterPro" id="IPR027417">
    <property type="entry name" value="P-loop_NTPase"/>
</dbReference>
<dbReference type="AlphaFoldDB" id="A0AAC9Z3L8"/>
<keyword evidence="1" id="KW-0472">Membrane</keyword>
<keyword evidence="1" id="KW-0812">Transmembrane</keyword>
<evidence type="ECO:0000256" key="1">
    <source>
        <dbReference type="SAM" id="Phobius"/>
    </source>
</evidence>
<keyword evidence="1" id="KW-1133">Transmembrane helix</keyword>